<sequence>MENSAAPASPSTPVLTPPLRVVLDSNVWIDILVFEDPATRPIHAALEALINARCLAELTRVLDYPQFAKFGIAKRPRLSPSRTCSRCRCARTKV</sequence>
<dbReference type="EMBL" id="LELG01000160">
    <property type="protein sequence ID" value="KMQ80111.1"/>
    <property type="molecule type" value="Genomic_DNA"/>
</dbReference>
<comment type="caution">
    <text evidence="1">The sequence shown here is derived from an EMBL/GenBank/DDBJ whole genome shotgun (WGS) entry which is preliminary data.</text>
</comment>
<evidence type="ECO:0008006" key="3">
    <source>
        <dbReference type="Google" id="ProtNLM"/>
    </source>
</evidence>
<evidence type="ECO:0000313" key="1">
    <source>
        <dbReference type="EMBL" id="KMQ80111.1"/>
    </source>
</evidence>
<dbReference type="Proteomes" id="UP000242951">
    <property type="component" value="Unassembled WGS sequence"/>
</dbReference>
<organism evidence="1 2">
    <name type="scientific">Candidatus Burkholderia pumila</name>
    <dbReference type="NCBI Taxonomy" id="1090375"/>
    <lineage>
        <taxon>Bacteria</taxon>
        <taxon>Pseudomonadati</taxon>
        <taxon>Pseudomonadota</taxon>
        <taxon>Betaproteobacteria</taxon>
        <taxon>Burkholderiales</taxon>
        <taxon>Burkholderiaceae</taxon>
        <taxon>Burkholderia</taxon>
    </lineage>
</organism>
<proteinExistence type="predicted"/>
<reference evidence="1 2" key="1">
    <citation type="submission" date="2015-06" db="EMBL/GenBank/DDBJ databases">
        <title>Comparative genomics of Burkholderia leaf nodule symbionts.</title>
        <authorList>
            <person name="Carlier A."/>
            <person name="Eberl L."/>
            <person name="Pinto-Carbo M."/>
        </authorList>
    </citation>
    <scope>NUCLEOTIDE SEQUENCE [LARGE SCALE GENOMIC DNA]</scope>
    <source>
        <strain evidence="1 2">UZHbot3</strain>
    </source>
</reference>
<dbReference type="SUPFAM" id="SSF88723">
    <property type="entry name" value="PIN domain-like"/>
    <property type="match status" value="1"/>
</dbReference>
<protein>
    <recommendedName>
        <fullName evidence="3">PIN domain-containing protein</fullName>
    </recommendedName>
</protein>
<accession>A0ABR5HL44</accession>
<keyword evidence="2" id="KW-1185">Reference proteome</keyword>
<gene>
    <name evidence="1" type="ORF">BPMI_00760</name>
</gene>
<evidence type="ECO:0000313" key="2">
    <source>
        <dbReference type="Proteomes" id="UP000242951"/>
    </source>
</evidence>
<dbReference type="InterPro" id="IPR029060">
    <property type="entry name" value="PIN-like_dom_sf"/>
</dbReference>
<name>A0ABR5HL44_9BURK</name>